<keyword evidence="1" id="KW-0732">Signal</keyword>
<evidence type="ECO:0000313" key="3">
    <source>
        <dbReference type="WBParaSite" id="MhA1_Contig34.frz3.gene15"/>
    </source>
</evidence>
<evidence type="ECO:0000256" key="1">
    <source>
        <dbReference type="SAM" id="SignalP"/>
    </source>
</evidence>
<reference evidence="3" key="1">
    <citation type="submission" date="2016-11" db="UniProtKB">
        <authorList>
            <consortium name="WormBaseParasite"/>
        </authorList>
    </citation>
    <scope>IDENTIFICATION</scope>
</reference>
<feature type="chain" id="PRO_5009315962" evidence="1">
    <location>
        <begin position="20"/>
        <end position="248"/>
    </location>
</feature>
<feature type="signal peptide" evidence="1">
    <location>
        <begin position="1"/>
        <end position="19"/>
    </location>
</feature>
<organism evidence="2 3">
    <name type="scientific">Meloidogyne hapla</name>
    <name type="common">Root-knot nematode worm</name>
    <dbReference type="NCBI Taxonomy" id="6305"/>
    <lineage>
        <taxon>Eukaryota</taxon>
        <taxon>Metazoa</taxon>
        <taxon>Ecdysozoa</taxon>
        <taxon>Nematoda</taxon>
        <taxon>Chromadorea</taxon>
        <taxon>Rhabditida</taxon>
        <taxon>Tylenchina</taxon>
        <taxon>Tylenchomorpha</taxon>
        <taxon>Tylenchoidea</taxon>
        <taxon>Meloidogynidae</taxon>
        <taxon>Meloidogyninae</taxon>
        <taxon>Meloidogyne</taxon>
    </lineage>
</organism>
<accession>A0A1I8BMY6</accession>
<dbReference type="AlphaFoldDB" id="A0A1I8BMY6"/>
<dbReference type="Proteomes" id="UP000095281">
    <property type="component" value="Unplaced"/>
</dbReference>
<proteinExistence type="predicted"/>
<sequence>MVAIIWMSALLFSAYLLKCFDSMKTYSDEGSSTSVVEQSNTNQQLQHEGSDNKKKILVLADAFLEHYNFSYFVVVNYKIKNKQKLLSKPTLGVHFVEIISEEYAPIIETDWKTPYSNDEEYTKKVYNDLFERLGFYTFSLFEAILKNPSVQIHDKQLGIYDWLKENVEHFALGISEFSVMSGAFFLFNEIGLEKYIATTYSNPYPVHLNFLGQKFYFAIPGKLIYLYNEICLKIAVLSLSFVDITPKP</sequence>
<name>A0A1I8BMY6_MELHA</name>
<protein>
    <submittedName>
        <fullName evidence="3">DUF4261 domain-containing protein</fullName>
    </submittedName>
</protein>
<evidence type="ECO:0000313" key="2">
    <source>
        <dbReference type="Proteomes" id="UP000095281"/>
    </source>
</evidence>
<dbReference type="WBParaSite" id="MhA1_Contig34.frz3.gene15">
    <property type="protein sequence ID" value="MhA1_Contig34.frz3.gene15"/>
    <property type="gene ID" value="MhA1_Contig34.frz3.gene15"/>
</dbReference>
<keyword evidence="2" id="KW-1185">Reference proteome</keyword>